<dbReference type="InParanoid" id="A0A316YHR4"/>
<dbReference type="AlphaFoldDB" id="A0A316YHR4"/>
<feature type="region of interest" description="Disordered" evidence="1">
    <location>
        <begin position="559"/>
        <end position="608"/>
    </location>
</feature>
<dbReference type="STRING" id="215250.A0A316YHR4"/>
<reference evidence="3 4" key="1">
    <citation type="journal article" date="2018" name="Mol. Biol. Evol.">
        <title>Broad Genomic Sampling Reveals a Smut Pathogenic Ancestry of the Fungal Clade Ustilaginomycotina.</title>
        <authorList>
            <person name="Kijpornyongpan T."/>
            <person name="Mondo S.J."/>
            <person name="Barry K."/>
            <person name="Sandor L."/>
            <person name="Lee J."/>
            <person name="Lipzen A."/>
            <person name="Pangilinan J."/>
            <person name="LaButti K."/>
            <person name="Hainaut M."/>
            <person name="Henrissat B."/>
            <person name="Grigoriev I.V."/>
            <person name="Spatafora J.W."/>
            <person name="Aime M.C."/>
        </authorList>
    </citation>
    <scope>NUCLEOTIDE SEQUENCE [LARGE SCALE GENOMIC DNA]</scope>
    <source>
        <strain evidence="3 4">MCA 4198</strain>
    </source>
</reference>
<feature type="region of interest" description="Disordered" evidence="1">
    <location>
        <begin position="638"/>
        <end position="657"/>
    </location>
</feature>
<feature type="region of interest" description="Disordered" evidence="1">
    <location>
        <begin position="411"/>
        <end position="435"/>
    </location>
</feature>
<dbReference type="EMBL" id="KZ819638">
    <property type="protein sequence ID" value="PWN88712.1"/>
    <property type="molecule type" value="Genomic_DNA"/>
</dbReference>
<dbReference type="OrthoDB" id="3363836at2759"/>
<feature type="region of interest" description="Disordered" evidence="1">
    <location>
        <begin position="665"/>
        <end position="686"/>
    </location>
</feature>
<evidence type="ECO:0000313" key="3">
    <source>
        <dbReference type="EMBL" id="PWN88712.1"/>
    </source>
</evidence>
<feature type="region of interest" description="Disordered" evidence="1">
    <location>
        <begin position="1"/>
        <end position="26"/>
    </location>
</feature>
<feature type="compositionally biased region" description="Low complexity" evidence="1">
    <location>
        <begin position="411"/>
        <end position="433"/>
    </location>
</feature>
<feature type="compositionally biased region" description="Polar residues" evidence="1">
    <location>
        <begin position="593"/>
        <end position="607"/>
    </location>
</feature>
<sequence length="712" mass="75082">MTTGQDVSSAHAVKRHHQKMKRTAALAPRAQACTSGGLYSKPAAGEQVDSAKKYSFQWDNNCLASGVDKIDIYLYSPSNGSNNLPIHAWIGVPAGQQSYEVKLAPKWWNATGLVDLSLNIVPTGNQPWDTSNPFGPTWSALYHAPTDGSSPPSDAVVGSDDSNSLVQAFYAGGHLTDGGKAAAIICPLIVFFVAIGIWIRKLHLNRNNKTADWAEHMDQRMSRISLDWMAGGDGSAGPVPGSRPASFMRPQSQYRPSAEMHNAALREAAATAGAAGVGAGVYPGSDPEHQTYDEVFGDESGDQMREAVPRRPFSTATGFDSQNRTSRISFADTTAGDRVSRISYGPSDGNHSAAGAQAAAAAARGHRSSASLPRNSNSNSRRSQAADSYIDPDAPAVPKLDINAYHNRNKSSATAATSSAGAHGVGNNNAGSSRLRESFFPSADEEPEQMDDADEYADVLSPTQHQGAKPFSNDDIDRHIADQTDVDFRNSVLQYPALSMVTGNAAEEGDQPDLFAAMTGQQTTRPLSGLSDGGDSAYAPNERGASAYINHSHYAAGAHAMSADHPARMQQMQQQQVQPLQQQPQQQQQQQLGNNTGMLPPSNSNSPDEALKQYAALRAAGSASTGPNTMRTLYTADVTPAAPSPSTSSNSNAKAARRGSSIYIDASGHLGGHQAQQGSAATGGGSSINEDDVVGYNEMIHHGAAGAPRNVL</sequence>
<evidence type="ECO:0000313" key="4">
    <source>
        <dbReference type="Proteomes" id="UP000245768"/>
    </source>
</evidence>
<evidence type="ECO:0000256" key="2">
    <source>
        <dbReference type="SAM" id="Phobius"/>
    </source>
</evidence>
<dbReference type="Proteomes" id="UP000245768">
    <property type="component" value="Unassembled WGS sequence"/>
</dbReference>
<proteinExistence type="predicted"/>
<keyword evidence="4" id="KW-1185">Reference proteome</keyword>
<dbReference type="RefSeq" id="XP_025375910.1">
    <property type="nucleotide sequence ID" value="XM_025522516.1"/>
</dbReference>
<feature type="transmembrane region" description="Helical" evidence="2">
    <location>
        <begin position="181"/>
        <end position="199"/>
    </location>
</feature>
<organism evidence="3 4">
    <name type="scientific">Acaromyces ingoldii</name>
    <dbReference type="NCBI Taxonomy" id="215250"/>
    <lineage>
        <taxon>Eukaryota</taxon>
        <taxon>Fungi</taxon>
        <taxon>Dikarya</taxon>
        <taxon>Basidiomycota</taxon>
        <taxon>Ustilaginomycotina</taxon>
        <taxon>Exobasidiomycetes</taxon>
        <taxon>Exobasidiales</taxon>
        <taxon>Cryptobasidiaceae</taxon>
        <taxon>Acaromyces</taxon>
    </lineage>
</organism>
<feature type="compositionally biased region" description="Polar residues" evidence="1">
    <location>
        <begin position="314"/>
        <end position="332"/>
    </location>
</feature>
<feature type="compositionally biased region" description="Basic residues" evidence="1">
    <location>
        <begin position="12"/>
        <end position="22"/>
    </location>
</feature>
<keyword evidence="2" id="KW-0812">Transmembrane</keyword>
<protein>
    <submittedName>
        <fullName evidence="3">Uncharacterized protein</fullName>
    </submittedName>
</protein>
<evidence type="ECO:0000256" key="1">
    <source>
        <dbReference type="SAM" id="MobiDB-lite"/>
    </source>
</evidence>
<feature type="compositionally biased region" description="Low complexity" evidence="1">
    <location>
        <begin position="351"/>
        <end position="388"/>
    </location>
</feature>
<name>A0A316YHR4_9BASI</name>
<dbReference type="GeneID" id="37044432"/>
<keyword evidence="2" id="KW-1133">Transmembrane helix</keyword>
<gene>
    <name evidence="3" type="ORF">FA10DRAFT_268876</name>
</gene>
<keyword evidence="2" id="KW-0472">Membrane</keyword>
<accession>A0A316YHR4</accession>
<feature type="compositionally biased region" description="Low complexity" evidence="1">
    <location>
        <begin position="639"/>
        <end position="657"/>
    </location>
</feature>
<feature type="compositionally biased region" description="Low complexity" evidence="1">
    <location>
        <begin position="665"/>
        <end position="680"/>
    </location>
</feature>
<feature type="compositionally biased region" description="Low complexity" evidence="1">
    <location>
        <begin position="569"/>
        <end position="592"/>
    </location>
</feature>
<feature type="region of interest" description="Disordered" evidence="1">
    <location>
        <begin position="301"/>
        <end position="397"/>
    </location>
</feature>